<evidence type="ECO:0000259" key="8">
    <source>
        <dbReference type="PROSITE" id="PS50847"/>
    </source>
</evidence>
<dbReference type="InterPro" id="IPR011098">
    <property type="entry name" value="G5_dom"/>
</dbReference>
<feature type="domain" description="G5" evidence="9">
    <location>
        <begin position="465"/>
        <end position="545"/>
    </location>
</feature>
<feature type="transmembrane region" description="Helical" evidence="6">
    <location>
        <begin position="753"/>
        <end position="773"/>
    </location>
</feature>
<keyword evidence="4" id="KW-0572">Peptidoglycan-anchor</keyword>
<evidence type="ECO:0000259" key="9">
    <source>
        <dbReference type="PROSITE" id="PS51109"/>
    </source>
</evidence>
<keyword evidence="6" id="KW-0812">Transmembrane</keyword>
<dbReference type="InterPro" id="IPR019931">
    <property type="entry name" value="LPXTG_anchor"/>
</dbReference>
<evidence type="ECO:0000256" key="3">
    <source>
        <dbReference type="ARBA" id="ARBA00022729"/>
    </source>
</evidence>
<feature type="chain" id="PRO_5039200937" evidence="7">
    <location>
        <begin position="28"/>
        <end position="777"/>
    </location>
</feature>
<dbReference type="Gene3D" id="2.20.230.10">
    <property type="entry name" value="Resuscitation-promoting factor rpfb"/>
    <property type="match status" value="7"/>
</dbReference>
<keyword evidence="6" id="KW-1133">Transmembrane helix</keyword>
<dbReference type="Proteomes" id="UP000193538">
    <property type="component" value="Unassembled WGS sequence"/>
</dbReference>
<feature type="domain" description="G5" evidence="9">
    <location>
        <begin position="140"/>
        <end position="220"/>
    </location>
</feature>
<keyword evidence="3 7" id="KW-0732">Signal</keyword>
<comment type="caution">
    <text evidence="10">The sequence shown here is derived from an EMBL/GenBank/DDBJ whole genome shotgun (WGS) entry which is preliminary data.</text>
</comment>
<name>A0A1X1FZ74_STROR</name>
<feature type="domain" description="G5" evidence="9">
    <location>
        <begin position="548"/>
        <end position="628"/>
    </location>
</feature>
<protein>
    <submittedName>
        <fullName evidence="10">Cell surface protein</fullName>
    </submittedName>
</protein>
<feature type="region of interest" description="Disordered" evidence="5">
    <location>
        <begin position="712"/>
        <end position="749"/>
    </location>
</feature>
<dbReference type="SMART" id="SM01208">
    <property type="entry name" value="G5"/>
    <property type="match status" value="7"/>
</dbReference>
<gene>
    <name evidence="10" type="ORF">B7729_03290</name>
</gene>
<dbReference type="Pfam" id="PF00746">
    <property type="entry name" value="Gram_pos_anchor"/>
    <property type="match status" value="1"/>
</dbReference>
<keyword evidence="1" id="KW-0134">Cell wall</keyword>
<dbReference type="AlphaFoldDB" id="A0A1X1FZ74"/>
<dbReference type="Pfam" id="PF07501">
    <property type="entry name" value="G5"/>
    <property type="match status" value="7"/>
</dbReference>
<feature type="domain" description="Gram-positive cocci surface proteins LPxTG" evidence="8">
    <location>
        <begin position="747"/>
        <end position="777"/>
    </location>
</feature>
<evidence type="ECO:0000256" key="2">
    <source>
        <dbReference type="ARBA" id="ARBA00022525"/>
    </source>
</evidence>
<accession>A0A1X1FZ74</accession>
<keyword evidence="2" id="KW-0964">Secreted</keyword>
<evidence type="ECO:0000256" key="7">
    <source>
        <dbReference type="SAM" id="SignalP"/>
    </source>
</evidence>
<feature type="domain" description="G5" evidence="9">
    <location>
        <begin position="299"/>
        <end position="379"/>
    </location>
</feature>
<evidence type="ECO:0000256" key="4">
    <source>
        <dbReference type="ARBA" id="ARBA00023088"/>
    </source>
</evidence>
<dbReference type="RefSeq" id="WP_084938851.1">
    <property type="nucleotide sequence ID" value="NZ_JASHCK010000013.1"/>
</dbReference>
<dbReference type="PROSITE" id="PS50847">
    <property type="entry name" value="GRAM_POS_ANCHORING"/>
    <property type="match status" value="1"/>
</dbReference>
<dbReference type="NCBIfam" id="TIGR01167">
    <property type="entry name" value="LPXTG_anchor"/>
    <property type="match status" value="1"/>
</dbReference>
<proteinExistence type="predicted"/>
<evidence type="ECO:0000256" key="5">
    <source>
        <dbReference type="SAM" id="MobiDB-lite"/>
    </source>
</evidence>
<feature type="signal peptide" evidence="7">
    <location>
        <begin position="1"/>
        <end position="27"/>
    </location>
</feature>
<feature type="domain" description="G5" evidence="9">
    <location>
        <begin position="631"/>
        <end position="711"/>
    </location>
</feature>
<organism evidence="10 11">
    <name type="scientific">Streptococcus oralis subsp. tigurinus</name>
    <dbReference type="NCBI Taxonomy" id="1077464"/>
    <lineage>
        <taxon>Bacteria</taxon>
        <taxon>Bacillati</taxon>
        <taxon>Bacillota</taxon>
        <taxon>Bacilli</taxon>
        <taxon>Lactobacillales</taxon>
        <taxon>Streptococcaceae</taxon>
        <taxon>Streptococcus</taxon>
    </lineage>
</organism>
<sequence length="777" mass="84524">MSRKKLLKLGISILALNALGVATYHVAPDLYQIPTVHAEETPAEDEEIPDGQERSIANTFKRMLDSIESSIKDFTDSPDEDNKELLEGDVEEAKNFFETAKNAMKSPEGQKSFAALEAHYNTLKAKAEALLSGKPAQPAEPKVEHQEITTTEEIPYPSRTENNAALPEGTRNVKQAGVNGEKTITWDITLTNGKETARTKKSEKVTKEPVEEIIEVGTKKTGVETKETVTVEEKVAFKEETKVDPALDKGQTRVEEGEEGIDEVTYEVTKVDGVETSRKEVSRKTKKAAKNKITYTGAKAVVTTKEETKTEEVAFQTREVENALLAEGVRRVKTAGKNGVRTIVYTVTYTDGVETGRVEKSSTITTPAVDEIVEVGTKKVVAPVVTTKEETKTEELDFQTKEITNPELPEGTRQVKTAGKKGVRTIVYTVTYTDGVETGRVEKSNTITTPAVDEIVEVGTKKVVAPVVTTKEETKTEEVAFQTKEVTNPDLPEGTRQVKIAGKKGVRTIVYTVTYTDGVETGRVEKSNAITTAPVDEIVEVGTKKVVAPVVTTKEETKTEEVSFQTKEVTNPELPEGTRQVKSAGKKGVRTIVYTVTYTDGVETGRVEKSSTITTPAVDEIVEVGTKKVVAPVVTTKEETKTEEVAFQTKEVTNPELPEGSRQVKSAGKKGVRTIVYTVTYTDGVETGRVEKSNTITTPAVDEIVEVGTKKVVSTTTNGDKKDPETTGNQAESTKKEETASQEQKVLPSTGTASTSLLSMIGLFIAGLVGFVVRKKD</sequence>
<keyword evidence="6" id="KW-0472">Membrane</keyword>
<reference evidence="10 11" key="1">
    <citation type="journal article" date="2016" name="Eur. J. Clin. Microbiol. Infect. Dis.">
        <title>Whole genome sequencing as a tool for phylogenetic analysis of clinical strains of Mitis group streptococci.</title>
        <authorList>
            <person name="Rasmussen L.H."/>
            <person name="Dargis R."/>
            <person name="Hojholt K."/>
            <person name="Christensen J.J."/>
            <person name="Skovgaard O."/>
            <person name="Justesen U.S."/>
            <person name="Rosenvinge F.S."/>
            <person name="Moser C."/>
            <person name="Lukjancenko O."/>
            <person name="Rasmussen S."/>
            <person name="Nielsen X.C."/>
        </authorList>
    </citation>
    <scope>NUCLEOTIDE SEQUENCE [LARGE SCALE GENOMIC DNA]</scope>
    <source>
        <strain evidence="10 11">OD_348934_12</strain>
    </source>
</reference>
<evidence type="ECO:0000256" key="6">
    <source>
        <dbReference type="SAM" id="Phobius"/>
    </source>
</evidence>
<feature type="domain" description="G5" evidence="9">
    <location>
        <begin position="382"/>
        <end position="462"/>
    </location>
</feature>
<evidence type="ECO:0000313" key="10">
    <source>
        <dbReference type="EMBL" id="ORO39562.1"/>
    </source>
</evidence>
<feature type="domain" description="G5" evidence="9">
    <location>
        <begin position="220"/>
        <end position="300"/>
    </location>
</feature>
<evidence type="ECO:0000256" key="1">
    <source>
        <dbReference type="ARBA" id="ARBA00022512"/>
    </source>
</evidence>
<dbReference type="PROSITE" id="PS51109">
    <property type="entry name" value="G5"/>
    <property type="match status" value="7"/>
</dbReference>
<evidence type="ECO:0000313" key="11">
    <source>
        <dbReference type="Proteomes" id="UP000193538"/>
    </source>
</evidence>
<dbReference type="EMBL" id="NCUC01000012">
    <property type="protein sequence ID" value="ORO39562.1"/>
    <property type="molecule type" value="Genomic_DNA"/>
</dbReference>